<dbReference type="GO" id="GO:0035145">
    <property type="term" value="C:exon-exon junction complex"/>
    <property type="evidence" value="ECO:0007669"/>
    <property type="project" value="TreeGrafter"/>
</dbReference>
<feature type="compositionally biased region" description="Low complexity" evidence="1">
    <location>
        <begin position="203"/>
        <end position="215"/>
    </location>
</feature>
<proteinExistence type="predicted"/>
<dbReference type="Pfam" id="PF09282">
    <property type="entry name" value="Mago-bind"/>
    <property type="match status" value="1"/>
</dbReference>
<organism evidence="3 4">
    <name type="scientific">Exophiala viscosa</name>
    <dbReference type="NCBI Taxonomy" id="2486360"/>
    <lineage>
        <taxon>Eukaryota</taxon>
        <taxon>Fungi</taxon>
        <taxon>Dikarya</taxon>
        <taxon>Ascomycota</taxon>
        <taxon>Pezizomycotina</taxon>
        <taxon>Eurotiomycetes</taxon>
        <taxon>Chaetothyriomycetidae</taxon>
        <taxon>Chaetothyriales</taxon>
        <taxon>Herpotrichiellaceae</taxon>
        <taxon>Exophiala</taxon>
    </lineage>
</organism>
<dbReference type="SUPFAM" id="SSF101931">
    <property type="entry name" value="Pym (Within the bgcn gene intron protein, WIBG), N-terminal domain"/>
    <property type="match status" value="1"/>
</dbReference>
<name>A0AAN6DLD0_9EURO</name>
<comment type="caution">
    <text evidence="3">The sequence shown here is derived from an EMBL/GenBank/DDBJ whole genome shotgun (WGS) entry which is preliminary data.</text>
</comment>
<dbReference type="InterPro" id="IPR015362">
    <property type="entry name" value="WIBG_mago-bd"/>
</dbReference>
<feature type="domain" description="WIBG Mago-binding" evidence="2">
    <location>
        <begin position="15"/>
        <end position="41"/>
    </location>
</feature>
<evidence type="ECO:0000313" key="3">
    <source>
        <dbReference type="EMBL" id="KAI1608760.1"/>
    </source>
</evidence>
<dbReference type="GO" id="GO:1903259">
    <property type="term" value="P:exon-exon junction complex disassembly"/>
    <property type="evidence" value="ECO:0007669"/>
    <property type="project" value="InterPro"/>
</dbReference>
<reference evidence="3" key="1">
    <citation type="journal article" date="2022" name="bioRxiv">
        <title>Deciphering the potential niche of two novel black yeast fungi from a biological soil crust based on their genomes, phenotypes, and melanin regulation.</title>
        <authorList>
            <consortium name="DOE Joint Genome Institute"/>
            <person name="Carr E.C."/>
            <person name="Barton Q."/>
            <person name="Grambo S."/>
            <person name="Sullivan M."/>
            <person name="Renfro C.M."/>
            <person name="Kuo A."/>
            <person name="Pangilinan J."/>
            <person name="Lipzen A."/>
            <person name="Keymanesh K."/>
            <person name="Savage E."/>
            <person name="Barry K."/>
            <person name="Grigoriev I.V."/>
            <person name="Riekhof W.R."/>
            <person name="Harris S.S."/>
        </authorList>
    </citation>
    <scope>NUCLEOTIDE SEQUENCE</scope>
    <source>
        <strain evidence="3">JF 03-4F</strain>
    </source>
</reference>
<dbReference type="PANTHER" id="PTHR22959">
    <property type="entry name" value="PYM PROTEIN"/>
    <property type="match status" value="1"/>
</dbReference>
<keyword evidence="4" id="KW-1185">Reference proteome</keyword>
<feature type="region of interest" description="Disordered" evidence="1">
    <location>
        <begin position="1"/>
        <end position="140"/>
    </location>
</feature>
<evidence type="ECO:0000256" key="1">
    <source>
        <dbReference type="SAM" id="MobiDB-lite"/>
    </source>
</evidence>
<dbReference type="InterPro" id="IPR039333">
    <property type="entry name" value="PYM1"/>
</dbReference>
<gene>
    <name evidence="3" type="ORF">EDD36DRAFT_447712</name>
</gene>
<dbReference type="SMART" id="SM01273">
    <property type="entry name" value="Mago-bind"/>
    <property type="match status" value="1"/>
</dbReference>
<feature type="compositionally biased region" description="Basic residues" evidence="1">
    <location>
        <begin position="82"/>
        <end position="93"/>
    </location>
</feature>
<dbReference type="GO" id="GO:0005737">
    <property type="term" value="C:cytoplasm"/>
    <property type="evidence" value="ECO:0007669"/>
    <property type="project" value="TreeGrafter"/>
</dbReference>
<evidence type="ECO:0000259" key="2">
    <source>
        <dbReference type="SMART" id="SM01273"/>
    </source>
</evidence>
<dbReference type="AlphaFoldDB" id="A0AAN6DLD0"/>
<accession>A0AAN6DLD0</accession>
<dbReference type="EMBL" id="MU404362">
    <property type="protein sequence ID" value="KAI1608760.1"/>
    <property type="molecule type" value="Genomic_DNA"/>
</dbReference>
<protein>
    <recommendedName>
        <fullName evidence="2">WIBG Mago-binding domain-containing protein</fullName>
    </recommendedName>
</protein>
<dbReference type="InterPro" id="IPR036348">
    <property type="entry name" value="WIBG_N_sf"/>
</dbReference>
<feature type="region of interest" description="Disordered" evidence="1">
    <location>
        <begin position="193"/>
        <end position="215"/>
    </location>
</feature>
<feature type="compositionally biased region" description="Basic and acidic residues" evidence="1">
    <location>
        <begin position="23"/>
        <end position="57"/>
    </location>
</feature>
<evidence type="ECO:0000313" key="4">
    <source>
        <dbReference type="Proteomes" id="UP001203852"/>
    </source>
</evidence>
<dbReference type="PANTHER" id="PTHR22959:SF0">
    <property type="entry name" value="PARTNER OF Y14 AND MAGO"/>
    <property type="match status" value="1"/>
</dbReference>
<sequence>MPAPSKAGIATTADGSAYIPASKRADGSTRKEIKVRPGYRPPEDVETYKNRSAEAWKNRGTGGVPGADSVALSKDDGQSKSKNAKRREAARKKAGTDDATEEEVTSAMQKTNITDVDKRNENWRDPSKAHINDEATQQEDIQKKIRNQLKKLKAVKELREKRAAGEKLSHDQIMKLGKEGELLRDLRKLGYDGPELQQDAADHSTAAAAPSDSAD</sequence>
<dbReference type="GO" id="GO:0003723">
    <property type="term" value="F:RNA binding"/>
    <property type="evidence" value="ECO:0007669"/>
    <property type="project" value="TreeGrafter"/>
</dbReference>
<feature type="compositionally biased region" description="Basic and acidic residues" evidence="1">
    <location>
        <begin position="115"/>
        <end position="133"/>
    </location>
</feature>
<dbReference type="Proteomes" id="UP001203852">
    <property type="component" value="Unassembled WGS sequence"/>
</dbReference>